<dbReference type="AlphaFoldDB" id="A0A8C9WM15"/>
<dbReference type="OrthoDB" id="6241467at2759"/>
<feature type="domain" description="DUF4537" evidence="1">
    <location>
        <begin position="222"/>
        <end position="358"/>
    </location>
</feature>
<name>A0A8C9WM15_SCLFO</name>
<reference evidence="2" key="2">
    <citation type="submission" date="2025-08" db="UniProtKB">
        <authorList>
            <consortium name="Ensembl"/>
        </authorList>
    </citation>
    <scope>IDENTIFICATION</scope>
</reference>
<dbReference type="Proteomes" id="UP000694397">
    <property type="component" value="Chromosome 2"/>
</dbReference>
<evidence type="ECO:0000259" key="1">
    <source>
        <dbReference type="Pfam" id="PF15057"/>
    </source>
</evidence>
<gene>
    <name evidence="2" type="primary">c2h11orf16</name>
</gene>
<dbReference type="Gene3D" id="2.30.30.140">
    <property type="match status" value="1"/>
</dbReference>
<proteinExistence type="predicted"/>
<accession>A0A8C9WM15</accession>
<dbReference type="InterPro" id="IPR032770">
    <property type="entry name" value="DUF4537"/>
</dbReference>
<dbReference type="PANTHER" id="PTHR14343">
    <property type="entry name" value="VWFA DOMAIN-CONTAINING PROTEIN"/>
    <property type="match status" value="1"/>
</dbReference>
<evidence type="ECO:0000313" key="3">
    <source>
        <dbReference type="Proteomes" id="UP000694397"/>
    </source>
</evidence>
<sequence>MCPVLGLVKSLLSHTLVAKAELRNSLFNVIGFSHKVTKWRDSMVSCEPDLVYEAQGWIQALRCSPGWDLLGGLTAAFTDHSCQAVHLVTNGLPDKPHELLQVLLGVAEVCPVHVFYLSDRSGPDRQTQELLYGISHFTGGSCHILTPSCAGVAELVKPPFLAESWTVSPFSSTVKYCSSKPVSDRPPCVSHLPCRWPLSDTACPISPCGKRTQYVGCQLAPGSRVLARRDVDGFYYLGTLKEVVQGRSGVFWVEFDKPAWTGASWDSSVQLTSVTSMLSHTEAYRHNLLPGDKVLAPRGLELSQYHPGSVLSGAELRNPLGARNVNRLQVLFWNGQEAAVPGDTAVWISPSLYERIVRELQWPLPVLCCHGNVCGACCPHRVLCPSLCCVHQQWWPL</sequence>
<organism evidence="2 3">
    <name type="scientific">Scleropages formosus</name>
    <name type="common">Asian bonytongue</name>
    <name type="synonym">Osteoglossum formosum</name>
    <dbReference type="NCBI Taxonomy" id="113540"/>
    <lineage>
        <taxon>Eukaryota</taxon>
        <taxon>Metazoa</taxon>
        <taxon>Chordata</taxon>
        <taxon>Craniata</taxon>
        <taxon>Vertebrata</taxon>
        <taxon>Euteleostomi</taxon>
        <taxon>Actinopterygii</taxon>
        <taxon>Neopterygii</taxon>
        <taxon>Teleostei</taxon>
        <taxon>Osteoglossocephala</taxon>
        <taxon>Osteoglossomorpha</taxon>
        <taxon>Osteoglossiformes</taxon>
        <taxon>Osteoglossidae</taxon>
        <taxon>Scleropages</taxon>
    </lineage>
</organism>
<dbReference type="PANTHER" id="PTHR14343:SF3">
    <property type="entry name" value="SIMILAR TO PREDICTED GENE ICRFP703B1614Q5.5"/>
    <property type="match status" value="1"/>
</dbReference>
<keyword evidence="3" id="KW-1185">Reference proteome</keyword>
<dbReference type="Pfam" id="PF15057">
    <property type="entry name" value="DUF4537"/>
    <property type="match status" value="1"/>
</dbReference>
<dbReference type="GeneTree" id="ENSGT00390000012348"/>
<evidence type="ECO:0000313" key="2">
    <source>
        <dbReference type="Ensembl" id="ENSSFOP00015075877.1"/>
    </source>
</evidence>
<reference evidence="2" key="3">
    <citation type="submission" date="2025-09" db="UniProtKB">
        <authorList>
            <consortium name="Ensembl"/>
        </authorList>
    </citation>
    <scope>IDENTIFICATION</scope>
</reference>
<dbReference type="Ensembl" id="ENSSFOT00015075758.1">
    <property type="protein sequence ID" value="ENSSFOP00015075877.1"/>
    <property type="gene ID" value="ENSSFOG00015014193.2"/>
</dbReference>
<protein>
    <recommendedName>
        <fullName evidence="1">DUF4537 domain-containing protein</fullName>
    </recommendedName>
</protein>
<reference evidence="2 3" key="1">
    <citation type="submission" date="2019-04" db="EMBL/GenBank/DDBJ databases">
        <authorList>
            <consortium name="Wellcome Sanger Institute Data Sharing"/>
        </authorList>
    </citation>
    <scope>NUCLEOTIDE SEQUENCE [LARGE SCALE GENOMIC DNA]</scope>
</reference>